<dbReference type="PRINTS" id="PR00420">
    <property type="entry name" value="RNGMNOXGNASE"/>
</dbReference>
<evidence type="ECO:0000259" key="5">
    <source>
        <dbReference type="Pfam" id="PF01494"/>
    </source>
</evidence>
<dbReference type="Gene3D" id="3.30.9.10">
    <property type="entry name" value="D-Amino Acid Oxidase, subunit A, domain 2"/>
    <property type="match status" value="1"/>
</dbReference>
<evidence type="ECO:0000256" key="1">
    <source>
        <dbReference type="ARBA" id="ARBA00001974"/>
    </source>
</evidence>
<reference evidence="7" key="1">
    <citation type="journal article" date="2019" name="Int. J. Syst. Evol. Microbiol.">
        <title>The Global Catalogue of Microorganisms (GCM) 10K type strain sequencing project: providing services to taxonomists for standard genome sequencing and annotation.</title>
        <authorList>
            <consortium name="The Broad Institute Genomics Platform"/>
            <consortium name="The Broad Institute Genome Sequencing Center for Infectious Disease"/>
            <person name="Wu L."/>
            <person name="Ma J."/>
        </authorList>
    </citation>
    <scope>NUCLEOTIDE SEQUENCE [LARGE SCALE GENOMIC DNA]</scope>
    <source>
        <strain evidence="7">JCM 4147</strain>
    </source>
</reference>
<dbReference type="Proteomes" id="UP001596200">
    <property type="component" value="Unassembled WGS sequence"/>
</dbReference>
<dbReference type="Pfam" id="PF01494">
    <property type="entry name" value="FAD_binding_3"/>
    <property type="match status" value="1"/>
</dbReference>
<comment type="cofactor">
    <cofactor evidence="1">
        <name>FAD</name>
        <dbReference type="ChEBI" id="CHEBI:57692"/>
    </cofactor>
</comment>
<keyword evidence="7" id="KW-1185">Reference proteome</keyword>
<dbReference type="Pfam" id="PF21274">
    <property type="entry name" value="Rng_hyd_C"/>
    <property type="match status" value="1"/>
</dbReference>
<dbReference type="Gene3D" id="3.50.50.60">
    <property type="entry name" value="FAD/NAD(P)-binding domain"/>
    <property type="match status" value="1"/>
</dbReference>
<dbReference type="EMBL" id="JBHSPU010000038">
    <property type="protein sequence ID" value="MFC5918289.1"/>
    <property type="molecule type" value="Genomic_DNA"/>
</dbReference>
<feature type="compositionally biased region" description="Pro residues" evidence="4">
    <location>
        <begin position="392"/>
        <end position="401"/>
    </location>
</feature>
<feature type="domain" description="FAD-binding" evidence="5">
    <location>
        <begin position="7"/>
        <end position="360"/>
    </location>
</feature>
<dbReference type="GO" id="GO:0004497">
    <property type="term" value="F:monooxygenase activity"/>
    <property type="evidence" value="ECO:0007669"/>
    <property type="project" value="UniProtKB-KW"/>
</dbReference>
<dbReference type="InterPro" id="IPR002938">
    <property type="entry name" value="FAD-bd"/>
</dbReference>
<sequence>MHVPTTIPVLIVGGGPVGLTLSNLLSRYGVDHLLVEARPGTSRHPRARGVSARSMEIFRRCGLEDAVRGAGLPASQVSFYRGRDLVDPDFVRSGVAHDASDGGGSTPSPGVICSQDALEPVLLGRARELAADRIRFGTRLLSCTQDEEGVRAVLEDRADGERHTVRAGWLVGCDGAASTVRAGAGIGMDGPRGLGHFLSVRFEAPLGKVVADRASASYFLTPPGRGGFMAVDNDRHWIYQYPFDPDHPRGDEDFTDRKHLEDLVRTAAGVPDLDVTVRDTMVWRMDAQLASGYRDGRVLLAGDAAHVIPPTGGHGMNTGIGDADNLAWKLAAVTAGRATATLLDSYQAERRPVARQVIDLSTDNARAGTGYRIDDELLLTAAYRSTAVVPDPGTPARPPLDPSGYHPSGAPGVRAPHTRLAGPPGVSSTLDLVGPGFTLITASDAPVWQRQADAAGTAGIPITVHRLDDGRLREEHPGSFHRLCAVPPAGAVLVRPDGHIAWRTPSPAAGPDLLRVLRRILTSAP</sequence>
<name>A0ABW1GXG9_9ACTN</name>
<dbReference type="InterPro" id="IPR036188">
    <property type="entry name" value="FAD/NAD-bd_sf"/>
</dbReference>
<evidence type="ECO:0000313" key="7">
    <source>
        <dbReference type="Proteomes" id="UP001596200"/>
    </source>
</evidence>
<accession>A0ABW1GXG9</accession>
<protein>
    <submittedName>
        <fullName evidence="6">FAD-dependent monooxygenase</fullName>
    </submittedName>
</protein>
<dbReference type="SUPFAM" id="SSF51905">
    <property type="entry name" value="FAD/NAD(P)-binding domain"/>
    <property type="match status" value="1"/>
</dbReference>
<organism evidence="6 7">
    <name type="scientific">Streptomyces pulveraceus</name>
    <dbReference type="NCBI Taxonomy" id="68258"/>
    <lineage>
        <taxon>Bacteria</taxon>
        <taxon>Bacillati</taxon>
        <taxon>Actinomycetota</taxon>
        <taxon>Actinomycetes</taxon>
        <taxon>Kitasatosporales</taxon>
        <taxon>Streptomycetaceae</taxon>
        <taxon>Streptomyces</taxon>
    </lineage>
</organism>
<evidence type="ECO:0000256" key="4">
    <source>
        <dbReference type="SAM" id="MobiDB-lite"/>
    </source>
</evidence>
<evidence type="ECO:0000256" key="2">
    <source>
        <dbReference type="ARBA" id="ARBA00022630"/>
    </source>
</evidence>
<dbReference type="PANTHER" id="PTHR43004:SF19">
    <property type="entry name" value="BINDING MONOOXYGENASE, PUTATIVE (JCVI)-RELATED"/>
    <property type="match status" value="1"/>
</dbReference>
<keyword evidence="6" id="KW-0560">Oxidoreductase</keyword>
<comment type="caution">
    <text evidence="6">The sequence shown here is derived from an EMBL/GenBank/DDBJ whole genome shotgun (WGS) entry which is preliminary data.</text>
</comment>
<keyword evidence="2" id="KW-0285">Flavoprotein</keyword>
<evidence type="ECO:0000256" key="3">
    <source>
        <dbReference type="ARBA" id="ARBA00022827"/>
    </source>
</evidence>
<dbReference type="InterPro" id="IPR050641">
    <property type="entry name" value="RIFMO-like"/>
</dbReference>
<proteinExistence type="predicted"/>
<keyword evidence="6" id="KW-0503">Monooxygenase</keyword>
<feature type="region of interest" description="Disordered" evidence="4">
    <location>
        <begin position="389"/>
        <end position="415"/>
    </location>
</feature>
<evidence type="ECO:0000313" key="6">
    <source>
        <dbReference type="EMBL" id="MFC5918289.1"/>
    </source>
</evidence>
<keyword evidence="3" id="KW-0274">FAD</keyword>
<dbReference type="RefSeq" id="WP_344516534.1">
    <property type="nucleotide sequence ID" value="NZ_BAAATU010000040.1"/>
</dbReference>
<dbReference type="PANTHER" id="PTHR43004">
    <property type="entry name" value="TRK SYSTEM POTASSIUM UPTAKE PROTEIN"/>
    <property type="match status" value="1"/>
</dbReference>
<gene>
    <name evidence="6" type="ORF">ACFP1B_33385</name>
</gene>
<dbReference type="Gene3D" id="3.40.30.120">
    <property type="match status" value="1"/>
</dbReference>